<keyword evidence="1" id="KW-0614">Plasmid</keyword>
<evidence type="ECO:0000313" key="2">
    <source>
        <dbReference type="Proteomes" id="UP000825598"/>
    </source>
</evidence>
<organism evidence="1 2">
    <name type="scientific">Mycolicibacterium farcinogenes</name>
    <name type="common">Mycobacterium farcinogenes</name>
    <dbReference type="NCBI Taxonomy" id="1802"/>
    <lineage>
        <taxon>Bacteria</taxon>
        <taxon>Bacillati</taxon>
        <taxon>Actinomycetota</taxon>
        <taxon>Actinomycetes</taxon>
        <taxon>Mycobacteriales</taxon>
        <taxon>Mycobacteriaceae</taxon>
        <taxon>Mycolicibacterium</taxon>
    </lineage>
</organism>
<protein>
    <submittedName>
        <fullName evidence="1">3'-5' exoribonuclease</fullName>
    </submittedName>
</protein>
<reference evidence="1" key="1">
    <citation type="submission" date="2021-07" db="EMBL/GenBank/DDBJ databases">
        <title>Complete Genome Sequences of Mycobacterium farcinogenes Isolated from Clinical Specimens from Patients in Thailand.</title>
        <authorList>
            <person name="Sodsai P."/>
        </authorList>
    </citation>
    <scope>NUCLEOTIDE SEQUENCE</scope>
    <source>
        <strain evidence="1">BKK/CU-MFGFA-001</strain>
    </source>
</reference>
<proteinExistence type="predicted"/>
<name>A0ACD1FR69_MYCFR</name>
<accession>A0ACD1FR69</accession>
<sequence length="261" mass="29505">MDHNPQPEQQDMDRLRHDALTSLTGDSLADTYERMAISTAFDDAEQAAAARQSSDRGRNLAHMSALAADAKFGTNIAAKYEANYTTGQPPHSEPWRYFYDTEFHWDATGIHLISIGIVSGDGREFHAHSDQYNERAASTDAFLAQHVLPTVTGMPRRSLHELRQDLDTFFNPRPRQLWADFGAWDQVSLMQIWGGIGQQPTWLPMQTRDVRQYAAMLDNQLPDYPARRHNALLDAKHVHTMFSSIAERLERASRIIAAGLT</sequence>
<geneLocation type="plasmid" evidence="1 2">
    <name>unnamed2</name>
</geneLocation>
<dbReference type="EMBL" id="CP081675">
    <property type="protein sequence ID" value="QZH69560.1"/>
    <property type="molecule type" value="Genomic_DNA"/>
</dbReference>
<dbReference type="Proteomes" id="UP000825598">
    <property type="component" value="Plasmid unnamed2"/>
</dbReference>
<gene>
    <name evidence="1" type="ORF">K6L26_31130</name>
</gene>
<keyword evidence="2" id="KW-1185">Reference proteome</keyword>
<evidence type="ECO:0000313" key="1">
    <source>
        <dbReference type="EMBL" id="QZH69560.1"/>
    </source>
</evidence>